<evidence type="ECO:0000313" key="2">
    <source>
        <dbReference type="EMBL" id="KAA8538099.1"/>
    </source>
</evidence>
<proteinExistence type="predicted"/>
<evidence type="ECO:0000256" key="1">
    <source>
        <dbReference type="SAM" id="Coils"/>
    </source>
</evidence>
<sequence length="113" mass="13213">MMEDVVGEIGERLDRHEHNFEALEGYMMGEMEQVKATLQETQVLQAEDSQRLDKVLETLANIQAQFEEFKESLDATNRDWAIYKKAMEGIGNLRRFMEEPRTLWNVAEDSRDS</sequence>
<evidence type="ECO:0000313" key="3">
    <source>
        <dbReference type="Proteomes" id="UP000325577"/>
    </source>
</evidence>
<keyword evidence="3" id="KW-1185">Reference proteome</keyword>
<keyword evidence="1" id="KW-0175">Coiled coil</keyword>
<organism evidence="2 3">
    <name type="scientific">Nyssa sinensis</name>
    <dbReference type="NCBI Taxonomy" id="561372"/>
    <lineage>
        <taxon>Eukaryota</taxon>
        <taxon>Viridiplantae</taxon>
        <taxon>Streptophyta</taxon>
        <taxon>Embryophyta</taxon>
        <taxon>Tracheophyta</taxon>
        <taxon>Spermatophyta</taxon>
        <taxon>Magnoliopsida</taxon>
        <taxon>eudicotyledons</taxon>
        <taxon>Gunneridae</taxon>
        <taxon>Pentapetalae</taxon>
        <taxon>asterids</taxon>
        <taxon>Cornales</taxon>
        <taxon>Nyssaceae</taxon>
        <taxon>Nyssa</taxon>
    </lineage>
</organism>
<dbReference type="EMBL" id="CM018038">
    <property type="protein sequence ID" value="KAA8538099.1"/>
    <property type="molecule type" value="Genomic_DNA"/>
</dbReference>
<gene>
    <name evidence="2" type="ORF">F0562_027707</name>
</gene>
<dbReference type="Proteomes" id="UP000325577">
    <property type="component" value="Linkage Group LG15"/>
</dbReference>
<dbReference type="AlphaFoldDB" id="A0A5J5B5X1"/>
<accession>A0A5J5B5X1</accession>
<name>A0A5J5B5X1_9ASTE</name>
<feature type="coiled-coil region" evidence="1">
    <location>
        <begin position="52"/>
        <end position="79"/>
    </location>
</feature>
<protein>
    <submittedName>
        <fullName evidence="2">Uncharacterized protein</fullName>
    </submittedName>
</protein>
<reference evidence="2 3" key="1">
    <citation type="submission" date="2019-09" db="EMBL/GenBank/DDBJ databases">
        <title>A chromosome-level genome assembly of the Chinese tupelo Nyssa sinensis.</title>
        <authorList>
            <person name="Yang X."/>
            <person name="Kang M."/>
            <person name="Yang Y."/>
            <person name="Xiong H."/>
            <person name="Wang M."/>
            <person name="Zhang Z."/>
            <person name="Wang Z."/>
            <person name="Wu H."/>
            <person name="Ma T."/>
            <person name="Liu J."/>
            <person name="Xi Z."/>
        </authorList>
    </citation>
    <scope>NUCLEOTIDE SEQUENCE [LARGE SCALE GENOMIC DNA]</scope>
    <source>
        <strain evidence="2">J267</strain>
        <tissue evidence="2">Leaf</tissue>
    </source>
</reference>